<dbReference type="PANTHER" id="PTHR11373">
    <property type="entry name" value="DEOXYNUCLEOSIDE TRIPHOSPHATE TRIPHOSPHOHYDROLASE"/>
    <property type="match status" value="1"/>
</dbReference>
<sequence length="443" mass="49266">MSGRRIGRLDESVEFCGPRSPFQRDYDRILFSSAFRRMQDKTQVFPLAKNDYVRTRLTHSLEVSSVGRSLGVMVGDVLLKKYSELNSAGLQVSDFGTIVAAACLSHDIGNPPFGHAGESAIQDWFRSPDVDGRYVSGRGMQDARQEDLKSFEGNAQGFRILTRLQFPSQVGGMQLSAAVLGAFAKYPRRSVVDLPGTGGISGKKFGFFYADEESFRQVAEVLELPEKADGAWYRHPLAFLMEAADDICYRIMDVEDGFRTGCLHFDEVRCLFEGVLDEPSLRRLDDIPSNKHKVEYLRAKAIDLAIREVVAVFLEREEAMLTGEFDDDLMSHVAHAAEFRAFKDLAREKVYSARAVVEVEACGYKVLGGLLDAFLAAIDDYASGGGKKASPKSKTMLRLLPEGSYREDLDFYERALVASDAVSGMTDSFALMMYQRIHGISLP</sequence>
<dbReference type="Pfam" id="PF01966">
    <property type="entry name" value="HD"/>
    <property type="match status" value="1"/>
</dbReference>
<dbReference type="Gene3D" id="1.10.3210.10">
    <property type="entry name" value="Hypothetical protein af1432"/>
    <property type="match status" value="1"/>
</dbReference>
<gene>
    <name evidence="3" type="ORF">IFO67_01315</name>
</gene>
<dbReference type="SMART" id="SM00471">
    <property type="entry name" value="HDc"/>
    <property type="match status" value="1"/>
</dbReference>
<dbReference type="NCBIfam" id="TIGR01353">
    <property type="entry name" value="dGTP_triPase"/>
    <property type="match status" value="1"/>
</dbReference>
<dbReference type="InterPro" id="IPR006674">
    <property type="entry name" value="HD_domain"/>
</dbReference>
<evidence type="ECO:0000313" key="3">
    <source>
        <dbReference type="EMBL" id="MBD8501515.1"/>
    </source>
</evidence>
<dbReference type="Gene3D" id="1.10.3550.10">
    <property type="entry name" value="eoxyguanosinetriphosphate triphosphohydrolase domain-like"/>
    <property type="match status" value="1"/>
</dbReference>
<evidence type="ECO:0000256" key="1">
    <source>
        <dbReference type="ARBA" id="ARBA00022801"/>
    </source>
</evidence>
<dbReference type="NCBIfam" id="NF002205">
    <property type="entry name" value="PRK01096.1"/>
    <property type="match status" value="1"/>
</dbReference>
<dbReference type="InterPro" id="IPR026875">
    <property type="entry name" value="PHydrolase_assoc_dom"/>
</dbReference>
<protein>
    <submittedName>
        <fullName evidence="3">Deoxyguanosinetriphosphate triphosphohydrolase</fullName>
    </submittedName>
</protein>
<keyword evidence="4" id="KW-1185">Reference proteome</keyword>
<dbReference type="InterPro" id="IPR027432">
    <property type="entry name" value="dGTP_triphosphohydrolase_C"/>
</dbReference>
<proteinExistence type="predicted"/>
<reference evidence="4" key="1">
    <citation type="submission" date="2023-07" db="EMBL/GenBank/DDBJ databases">
        <title>Thauera sp. CAU 1555 isolated from sand of Yaerae Beach.</title>
        <authorList>
            <person name="Kim W."/>
        </authorList>
    </citation>
    <scope>NUCLEOTIDE SEQUENCE [LARGE SCALE GENOMIC DNA]</scope>
    <source>
        <strain evidence="4">CAU 1555</strain>
    </source>
</reference>
<dbReference type="InterPro" id="IPR050135">
    <property type="entry name" value="dGTPase-like"/>
</dbReference>
<accession>A0ABR9B7Q4</accession>
<evidence type="ECO:0000259" key="2">
    <source>
        <dbReference type="SMART" id="SM00471"/>
    </source>
</evidence>
<dbReference type="InterPro" id="IPR006261">
    <property type="entry name" value="dGTPase"/>
</dbReference>
<dbReference type="EMBL" id="JACYTO010000001">
    <property type="protein sequence ID" value="MBD8501515.1"/>
    <property type="molecule type" value="Genomic_DNA"/>
</dbReference>
<evidence type="ECO:0000313" key="4">
    <source>
        <dbReference type="Proteomes" id="UP000603602"/>
    </source>
</evidence>
<dbReference type="Proteomes" id="UP000603602">
    <property type="component" value="Unassembled WGS sequence"/>
</dbReference>
<dbReference type="Pfam" id="PF13286">
    <property type="entry name" value="HD_assoc"/>
    <property type="match status" value="1"/>
</dbReference>
<organism evidence="3 4">
    <name type="scientific">Thauera sedimentorum</name>
    <dbReference type="NCBI Taxonomy" id="2767595"/>
    <lineage>
        <taxon>Bacteria</taxon>
        <taxon>Pseudomonadati</taxon>
        <taxon>Pseudomonadota</taxon>
        <taxon>Betaproteobacteria</taxon>
        <taxon>Rhodocyclales</taxon>
        <taxon>Zoogloeaceae</taxon>
        <taxon>Thauera</taxon>
    </lineage>
</organism>
<dbReference type="Gene3D" id="1.10.3410.10">
    <property type="entry name" value="putative deoxyguanosinetriphosphate triphosphohydrolase like domain"/>
    <property type="match status" value="1"/>
</dbReference>
<dbReference type="InterPro" id="IPR023293">
    <property type="entry name" value="dGTP_triP_hydro_central_sf"/>
</dbReference>
<keyword evidence="1" id="KW-0378">Hydrolase</keyword>
<comment type="caution">
    <text evidence="3">The sequence shown here is derived from an EMBL/GenBank/DDBJ whole genome shotgun (WGS) entry which is preliminary data.</text>
</comment>
<name>A0ABR9B7Q4_9RHOO</name>
<dbReference type="InterPro" id="IPR003607">
    <property type="entry name" value="HD/PDEase_dom"/>
</dbReference>
<feature type="domain" description="HD/PDEase" evidence="2">
    <location>
        <begin position="52"/>
        <end position="259"/>
    </location>
</feature>
<dbReference type="SUPFAM" id="SSF109604">
    <property type="entry name" value="HD-domain/PDEase-like"/>
    <property type="match status" value="1"/>
</dbReference>
<dbReference type="PANTHER" id="PTHR11373:SF32">
    <property type="entry name" value="DEOXYGUANOSINETRIPHOSPHATE TRIPHOSPHOHYDROLASE"/>
    <property type="match status" value="1"/>
</dbReference>